<evidence type="ECO:0000313" key="15">
    <source>
        <dbReference type="EMBL" id="GIQ81282.1"/>
    </source>
</evidence>
<dbReference type="Proteomes" id="UP000265618">
    <property type="component" value="Unassembled WGS sequence"/>
</dbReference>
<feature type="compositionally biased region" description="Polar residues" evidence="12">
    <location>
        <begin position="667"/>
        <end position="682"/>
    </location>
</feature>
<evidence type="ECO:0000256" key="3">
    <source>
        <dbReference type="ARBA" id="ARBA00012201"/>
    </source>
</evidence>
<dbReference type="GO" id="GO:0004016">
    <property type="term" value="F:adenylate cyclase activity"/>
    <property type="evidence" value="ECO:0007669"/>
    <property type="project" value="UniProtKB-EC"/>
</dbReference>
<dbReference type="GO" id="GO:0005524">
    <property type="term" value="F:ATP binding"/>
    <property type="evidence" value="ECO:0007669"/>
    <property type="project" value="UniProtKB-KW"/>
</dbReference>
<dbReference type="InterPro" id="IPR029787">
    <property type="entry name" value="Nucleotide_cyclase"/>
</dbReference>
<keyword evidence="10 13" id="KW-0472">Membrane</keyword>
<feature type="compositionally biased region" description="Basic and acidic residues" evidence="12">
    <location>
        <begin position="547"/>
        <end position="562"/>
    </location>
</feature>
<dbReference type="EMBL" id="BDIP01000352">
    <property type="protein sequence ID" value="GIQ81282.1"/>
    <property type="molecule type" value="Genomic_DNA"/>
</dbReference>
<feature type="non-terminal residue" evidence="15">
    <location>
        <position position="1"/>
    </location>
</feature>
<evidence type="ECO:0000256" key="8">
    <source>
        <dbReference type="ARBA" id="ARBA00022842"/>
    </source>
</evidence>
<feature type="transmembrane region" description="Helical" evidence="13">
    <location>
        <begin position="1144"/>
        <end position="1163"/>
    </location>
</feature>
<feature type="region of interest" description="Disordered" evidence="12">
    <location>
        <begin position="735"/>
        <end position="822"/>
    </location>
</feature>
<feature type="compositionally biased region" description="Low complexity" evidence="12">
    <location>
        <begin position="580"/>
        <end position="591"/>
    </location>
</feature>
<keyword evidence="11" id="KW-0456">Lyase</keyword>
<feature type="region of interest" description="Disordered" evidence="12">
    <location>
        <begin position="369"/>
        <end position="405"/>
    </location>
</feature>
<feature type="region of interest" description="Disordered" evidence="12">
    <location>
        <begin position="158"/>
        <end position="186"/>
    </location>
</feature>
<dbReference type="Gene3D" id="3.30.70.1230">
    <property type="entry name" value="Nucleotide cyclase"/>
    <property type="match status" value="1"/>
</dbReference>
<accession>A0A9K3GFY4</accession>
<feature type="compositionally biased region" description="Low complexity" evidence="12">
    <location>
        <begin position="287"/>
        <end position="322"/>
    </location>
</feature>
<dbReference type="GO" id="GO:0016020">
    <property type="term" value="C:membrane"/>
    <property type="evidence" value="ECO:0007669"/>
    <property type="project" value="UniProtKB-SubCell"/>
</dbReference>
<keyword evidence="7" id="KW-0067">ATP-binding</keyword>
<keyword evidence="6" id="KW-0547">Nucleotide-binding</keyword>
<evidence type="ECO:0000256" key="10">
    <source>
        <dbReference type="ARBA" id="ARBA00023136"/>
    </source>
</evidence>
<evidence type="ECO:0000256" key="6">
    <source>
        <dbReference type="ARBA" id="ARBA00022741"/>
    </source>
</evidence>
<dbReference type="GO" id="GO:0046872">
    <property type="term" value="F:metal ion binding"/>
    <property type="evidence" value="ECO:0007669"/>
    <property type="project" value="UniProtKB-KW"/>
</dbReference>
<dbReference type="InterPro" id="IPR001054">
    <property type="entry name" value="A/G_cyclase"/>
</dbReference>
<dbReference type="SUPFAM" id="SSF55073">
    <property type="entry name" value="Nucleotide cyclase"/>
    <property type="match status" value="1"/>
</dbReference>
<reference evidence="15" key="1">
    <citation type="submission" date="2016-10" db="EMBL/GenBank/DDBJ databases">
        <authorList>
            <person name="Tanifuji G."/>
            <person name="Kume K."/>
            <person name="Nakayama T."/>
            <person name="Takabayashi S."/>
            <person name="Hashimoto T."/>
        </authorList>
    </citation>
    <scope>NUCLEOTIDE SEQUENCE</scope>
    <source>
        <strain evidence="15">NY0173</strain>
    </source>
</reference>
<dbReference type="OrthoDB" id="6127067at2759"/>
<keyword evidence="17" id="KW-1185">Reference proteome</keyword>
<feature type="transmembrane region" description="Helical" evidence="13">
    <location>
        <begin position="1113"/>
        <end position="1132"/>
    </location>
</feature>
<evidence type="ECO:0000256" key="4">
    <source>
        <dbReference type="ARBA" id="ARBA00022692"/>
    </source>
</evidence>
<evidence type="ECO:0000256" key="9">
    <source>
        <dbReference type="ARBA" id="ARBA00022989"/>
    </source>
</evidence>
<dbReference type="SMART" id="SM00044">
    <property type="entry name" value="CYCc"/>
    <property type="match status" value="1"/>
</dbReference>
<dbReference type="GO" id="GO:0009190">
    <property type="term" value="P:cyclic nucleotide biosynthetic process"/>
    <property type="evidence" value="ECO:0007669"/>
    <property type="project" value="InterPro"/>
</dbReference>
<feature type="compositionally biased region" description="Polar residues" evidence="12">
    <location>
        <begin position="785"/>
        <end position="794"/>
    </location>
</feature>
<feature type="region of interest" description="Disordered" evidence="12">
    <location>
        <begin position="287"/>
        <end position="354"/>
    </location>
</feature>
<name>A0A9K3GFY4_9EUKA</name>
<protein>
    <recommendedName>
        <fullName evidence="3">adenylate cyclase</fullName>
        <ecNumber evidence="3">4.6.1.1</ecNumber>
    </recommendedName>
</protein>
<dbReference type="EC" id="4.6.1.1" evidence="3"/>
<keyword evidence="5" id="KW-0479">Metal-binding</keyword>
<comment type="caution">
    <text evidence="15">The sequence shown here is derived from an EMBL/GenBank/DDBJ whole genome shotgun (WGS) entry which is preliminary data.</text>
</comment>
<dbReference type="EMBL" id="BDIP01000979">
    <property type="protein sequence ID" value="GIQ83255.1"/>
    <property type="molecule type" value="Genomic_DNA"/>
</dbReference>
<evidence type="ECO:0000259" key="14">
    <source>
        <dbReference type="PROSITE" id="PS50125"/>
    </source>
</evidence>
<sequence length="1776" mass="189602">VMRPKAFTESEAGRGIIKKTQSVRQGELAPALRFGHESTLRAIRQSPWGVIRARFDGDHLPIPGGLRSGRSSLPRLPSRPVSVSPERVGRAVEGAGQGSHHSISARESLSASLPPLPLAYSSTTATLASDSSLSVLHPLGRWAADPVAGVETEPIPLLSTSRPQDVDLRRHGNYSAPAGSHPMDTPFDTSSGTIQDSSLTVDDTHYKMDISTSFGTTIGSTIGSSLSAMDAAGVGSSSQLQLASEYMRSVSRKSLRLDANRTVSTVRRTYAAGLALSGVRRAYSSSASLLSPSVVPRDSAPSSPRRSNPVSPRRSNPVSPRSWAVSSAFGESASPERDHAPPAPSKCVCEEDTGESQDSIVAAVAQWEGGDKKGSGLSPRLPTEPAQPNSAGDTPPDSSFESLGTSFGSLVLSGPTYTDLNDVDSETPSQLSGVSMLSMVHSKQDSVTPSTPLSSMEAMSSCVTLPITYQRAEGAEGMSLHNMSRLAMGGGTGAGAIYSDASDNTYTSKISVSDSSMTRTIDTVSHSIGMGYPRTSSTQSHTTTHSVSDKHESSAVADRERERQVLDDHADCLIDEDSDSSSSQADAAGDAEPPTFPLQQQPASDIPRGLALETIQEVTEPHGGPRRMSRSTGYLASFTTTCGTDSSAVSRGTPVFSRSGGLIPTMSCMSGSDVTMGSTNPTKHVREVPSLSNQSFSIPGLESRSHVLRRARDPSDTLPLDSSVQSSMSLTRFVSDSLKSARGPRSSSTSTDPALPTITERDTDGSTAVDDSPRGHRHRSRSDQSESGPSTTTVWPRLYPRETPAAVTPQVERDRDGSSDGDVLVDTGLDITSGLSSVSGSLPHAASGLDARLLDDLEALHRCVPVGSALSNMADVYCADIQPGSKVDTTAGDSSPESSNNHVASRFRSLLELVQSMSQLFKMCLSPTYKSNLFVTLHTISQLERFHVATMVLGLLELVAGYLWCRPVRRTMLRSVSEVPTAVYRLGKVASTYFLPGVLIVRSVYHVAAGSMSRRFLFRLLRDVLLRPRDGKRRGGLRRRVDRAVFMFRLHIAVKTLLQTLAISGIFICVYCAQHTFLDGLEDSGGDFRRHVLTSWGSVPFIVVESALTLFTLPFYAAVPINLLSIFLCAVASAQALTMSSETYILYLSVLLAVLLCILQAVTKAVTLVVGTRLVVQSTAAKVLVSRVMSGQFFNRILTPFMAHTASSGVSFGYMRPGDARAMLRELKQHHLVAGMETGSVLPMVYAQIVHMAGEPLVSQSKGYTMGVTEVDDAPTPSTGADVCESLPAVPEGAGEASACSCPPRCLCRTNPNTARFVNAVYNSLHIGAPVSVRAVPIAPVRVKEAEICTLFNEWYPGLFSHSPKGTDVDKGAVIATSAKGRETPLGEVKHCSQRAQRESYPVCPVGALRDGPPLVREREMPEEDSCGDVNASVSPGAEGLPPLPASVCHPTPTPLPEAGPLVSQEEWRIMQETETQFFPLMIYTKLDIVGFTQYCSEHGSDVVHLLSILFTSFDRIVARYQTEGVAKVKTIGDAYEIMRPVTPEELYSSSVADLQAAVASSVQCSHELVECALAIFSSMQVSLQVRCGTAIGPAFGAVIGRLRVSYDIFGLAPARARVMESLSPIGCVTVCNNIFQLLRLHKVFVFGDSLSKNLSGGSYAQAFLAKTQELLDREYEAVAPYAPAPPCSWMGVDASVKGDRSAPARLPSHLYEAMYLKGEAHHLAIVTRHVPIHPVCSVSARVSGSGGRAPHTHVMEGGKEDVSPEGVILLGIAEH</sequence>
<feature type="compositionally biased region" description="Low complexity" evidence="12">
    <location>
        <begin position="62"/>
        <end position="86"/>
    </location>
</feature>
<organism evidence="15 17">
    <name type="scientific">Kipferlia bialata</name>
    <dbReference type="NCBI Taxonomy" id="797122"/>
    <lineage>
        <taxon>Eukaryota</taxon>
        <taxon>Metamonada</taxon>
        <taxon>Carpediemonas-like organisms</taxon>
        <taxon>Kipferlia</taxon>
    </lineage>
</organism>
<evidence type="ECO:0000256" key="2">
    <source>
        <dbReference type="ARBA" id="ARBA00004141"/>
    </source>
</evidence>
<feature type="domain" description="Guanylate cyclase" evidence="14">
    <location>
        <begin position="1488"/>
        <end position="1621"/>
    </location>
</feature>
<reference evidence="15 17" key="2">
    <citation type="journal article" date="2018" name="PLoS ONE">
        <title>The draft genome of Kipferlia bialata reveals reductive genome evolution in fornicate parasites.</title>
        <authorList>
            <person name="Tanifuji G."/>
            <person name="Takabayashi S."/>
            <person name="Kume K."/>
            <person name="Takagi M."/>
            <person name="Nakayama T."/>
            <person name="Kamikawa R."/>
            <person name="Inagaki Y."/>
            <person name="Hashimoto T."/>
        </authorList>
    </citation>
    <scope>NUCLEOTIDE SEQUENCE [LARGE SCALE GENOMIC DNA]</scope>
    <source>
        <strain evidence="15">NY0173</strain>
    </source>
</reference>
<proteinExistence type="predicted"/>
<dbReference type="PANTHER" id="PTHR45627">
    <property type="entry name" value="ADENYLATE CYCLASE TYPE 1"/>
    <property type="match status" value="1"/>
</dbReference>
<feature type="compositionally biased region" description="Low complexity" evidence="12">
    <location>
        <begin position="535"/>
        <end position="546"/>
    </location>
</feature>
<dbReference type="PROSITE" id="PS50125">
    <property type="entry name" value="GUANYLATE_CYCLASE_2"/>
    <property type="match status" value="1"/>
</dbReference>
<evidence type="ECO:0000313" key="17">
    <source>
        <dbReference type="Proteomes" id="UP000265618"/>
    </source>
</evidence>
<feature type="transmembrane region" description="Helical" evidence="13">
    <location>
        <begin position="1057"/>
        <end position="1077"/>
    </location>
</feature>
<feature type="transmembrane region" description="Helical" evidence="13">
    <location>
        <begin position="946"/>
        <end position="965"/>
    </location>
</feature>
<dbReference type="GO" id="GO:0035556">
    <property type="term" value="P:intracellular signal transduction"/>
    <property type="evidence" value="ECO:0007669"/>
    <property type="project" value="InterPro"/>
</dbReference>
<dbReference type="Pfam" id="PF00211">
    <property type="entry name" value="Guanylate_cyc"/>
    <property type="match status" value="1"/>
</dbReference>
<feature type="region of interest" description="Disordered" evidence="12">
    <location>
        <begin position="526"/>
        <end position="562"/>
    </location>
</feature>
<dbReference type="CDD" id="cd07302">
    <property type="entry name" value="CHD"/>
    <property type="match status" value="1"/>
</dbReference>
<evidence type="ECO:0000256" key="5">
    <source>
        <dbReference type="ARBA" id="ARBA00022723"/>
    </source>
</evidence>
<evidence type="ECO:0000256" key="11">
    <source>
        <dbReference type="ARBA" id="ARBA00023239"/>
    </source>
</evidence>
<evidence type="ECO:0000256" key="13">
    <source>
        <dbReference type="SAM" id="Phobius"/>
    </source>
</evidence>
<feature type="region of interest" description="Disordered" evidence="12">
    <location>
        <begin position="659"/>
        <end position="698"/>
    </location>
</feature>
<gene>
    <name evidence="15" type="ORF">KIPB_002218</name>
    <name evidence="16" type="ORF">KIPB_004546</name>
</gene>
<feature type="region of interest" description="Disordered" evidence="12">
    <location>
        <begin position="62"/>
        <end position="108"/>
    </location>
</feature>
<comment type="subcellular location">
    <subcellularLocation>
        <location evidence="2">Membrane</location>
        <topology evidence="2">Multi-pass membrane protein</topology>
    </subcellularLocation>
</comment>
<evidence type="ECO:0000256" key="12">
    <source>
        <dbReference type="SAM" id="MobiDB-lite"/>
    </source>
</evidence>
<comment type="catalytic activity">
    <reaction evidence="1">
        <text>ATP = 3',5'-cyclic AMP + diphosphate</text>
        <dbReference type="Rhea" id="RHEA:15389"/>
        <dbReference type="ChEBI" id="CHEBI:30616"/>
        <dbReference type="ChEBI" id="CHEBI:33019"/>
        <dbReference type="ChEBI" id="CHEBI:58165"/>
        <dbReference type="EC" id="4.6.1.1"/>
    </reaction>
</comment>
<keyword evidence="4 13" id="KW-0812">Transmembrane</keyword>
<feature type="region of interest" description="Disordered" evidence="12">
    <location>
        <begin position="574"/>
        <end position="603"/>
    </location>
</feature>
<keyword evidence="8" id="KW-0460">Magnesium</keyword>
<evidence type="ECO:0000256" key="1">
    <source>
        <dbReference type="ARBA" id="ARBA00001593"/>
    </source>
</evidence>
<evidence type="ECO:0000313" key="16">
    <source>
        <dbReference type="EMBL" id="GIQ83255.1"/>
    </source>
</evidence>
<evidence type="ECO:0000256" key="7">
    <source>
        <dbReference type="ARBA" id="ARBA00022840"/>
    </source>
</evidence>
<feature type="compositionally biased region" description="Polar residues" evidence="12">
    <location>
        <begin position="386"/>
        <end position="405"/>
    </location>
</feature>
<keyword evidence="9 13" id="KW-1133">Transmembrane helix</keyword>